<organism evidence="1 2">
    <name type="scientific">Cirrhinus molitorella</name>
    <name type="common">mud carp</name>
    <dbReference type="NCBI Taxonomy" id="172907"/>
    <lineage>
        <taxon>Eukaryota</taxon>
        <taxon>Metazoa</taxon>
        <taxon>Chordata</taxon>
        <taxon>Craniata</taxon>
        <taxon>Vertebrata</taxon>
        <taxon>Euteleostomi</taxon>
        <taxon>Actinopterygii</taxon>
        <taxon>Neopterygii</taxon>
        <taxon>Teleostei</taxon>
        <taxon>Ostariophysi</taxon>
        <taxon>Cypriniformes</taxon>
        <taxon>Cyprinidae</taxon>
        <taxon>Labeoninae</taxon>
        <taxon>Labeonini</taxon>
        <taxon>Cirrhinus</taxon>
    </lineage>
</organism>
<dbReference type="EMBL" id="JAUYZG010000024">
    <property type="protein sequence ID" value="KAK2870539.1"/>
    <property type="molecule type" value="Genomic_DNA"/>
</dbReference>
<keyword evidence="2" id="KW-1185">Reference proteome</keyword>
<sequence length="100" mass="10549">MEEAPCDPFAGLVFNGIQRETFSPKALTRKRHTTTGSGIAQTISGTLRLIAAAAGKASLSVLRSRSDAPQTRSSCSACESWLTVTAEEAQASHAHRLSCS</sequence>
<gene>
    <name evidence="1" type="ORF">Q8A67_024931</name>
</gene>
<proteinExistence type="predicted"/>
<dbReference type="AlphaFoldDB" id="A0AA88P6Z0"/>
<evidence type="ECO:0000313" key="1">
    <source>
        <dbReference type="EMBL" id="KAK2870539.1"/>
    </source>
</evidence>
<name>A0AA88P6Z0_9TELE</name>
<accession>A0AA88P6Z0</accession>
<dbReference type="Proteomes" id="UP001187343">
    <property type="component" value="Unassembled WGS sequence"/>
</dbReference>
<comment type="caution">
    <text evidence="1">The sequence shown here is derived from an EMBL/GenBank/DDBJ whole genome shotgun (WGS) entry which is preliminary data.</text>
</comment>
<protein>
    <submittedName>
        <fullName evidence="1">Uncharacterized protein</fullName>
    </submittedName>
</protein>
<evidence type="ECO:0000313" key="2">
    <source>
        <dbReference type="Proteomes" id="UP001187343"/>
    </source>
</evidence>
<reference evidence="1" key="1">
    <citation type="submission" date="2023-08" db="EMBL/GenBank/DDBJ databases">
        <title>Chromosome-level Genome Assembly of mud carp (Cirrhinus molitorella).</title>
        <authorList>
            <person name="Liu H."/>
        </authorList>
    </citation>
    <scope>NUCLEOTIDE SEQUENCE</scope>
    <source>
        <strain evidence="1">Prfri</strain>
        <tissue evidence="1">Muscle</tissue>
    </source>
</reference>